<dbReference type="EMBL" id="AMRJ01000015">
    <property type="protein sequence ID" value="EKF74069.1"/>
    <property type="molecule type" value="Genomic_DNA"/>
</dbReference>
<protein>
    <recommendedName>
        <fullName evidence="5">DUF349 domain-containing protein</fullName>
    </recommendedName>
</protein>
<gene>
    <name evidence="3" type="ORF">A11A3_10436</name>
</gene>
<dbReference type="RefSeq" id="WP_008929264.1">
    <property type="nucleotide sequence ID" value="NZ_AMRJ01000015.1"/>
</dbReference>
<dbReference type="SUPFAM" id="SSF48371">
    <property type="entry name" value="ARM repeat"/>
    <property type="match status" value="1"/>
</dbReference>
<feature type="region of interest" description="Disordered" evidence="2">
    <location>
        <begin position="370"/>
        <end position="397"/>
    </location>
</feature>
<dbReference type="AlphaFoldDB" id="L0WAP1"/>
<accession>L0WAP1</accession>
<keyword evidence="4" id="KW-1185">Reference proteome</keyword>
<dbReference type="Proteomes" id="UP000010164">
    <property type="component" value="Unassembled WGS sequence"/>
</dbReference>
<keyword evidence="1" id="KW-0175">Coiled coil</keyword>
<dbReference type="Pfam" id="PF03993">
    <property type="entry name" value="DUF349"/>
    <property type="match status" value="1"/>
</dbReference>
<evidence type="ECO:0000313" key="4">
    <source>
        <dbReference type="Proteomes" id="UP000010164"/>
    </source>
</evidence>
<dbReference type="STRING" id="1177179.A11A3_10436"/>
<name>L0WAP1_9GAMM</name>
<evidence type="ECO:0000256" key="2">
    <source>
        <dbReference type="SAM" id="MobiDB-lite"/>
    </source>
</evidence>
<evidence type="ECO:0000313" key="3">
    <source>
        <dbReference type="EMBL" id="EKF74069.1"/>
    </source>
</evidence>
<evidence type="ECO:0000256" key="1">
    <source>
        <dbReference type="SAM" id="Coils"/>
    </source>
</evidence>
<evidence type="ECO:0008006" key="5">
    <source>
        <dbReference type="Google" id="ProtNLM"/>
    </source>
</evidence>
<dbReference type="InterPro" id="IPR016024">
    <property type="entry name" value="ARM-type_fold"/>
</dbReference>
<reference evidence="3 4" key="1">
    <citation type="journal article" date="2012" name="J. Bacteriol.">
        <title>Genome Sequence of the Alkane-Degrading Bacterium Alcanivorax hongdengensis Type Strain A-11-3.</title>
        <authorList>
            <person name="Lai Q."/>
            <person name="Shao Z."/>
        </authorList>
    </citation>
    <scope>NUCLEOTIDE SEQUENCE [LARGE SCALE GENOMIC DNA]</scope>
    <source>
        <strain evidence="3 4">A-11-3</strain>
    </source>
</reference>
<dbReference type="PATRIC" id="fig|1177179.3.peg.2077"/>
<organism evidence="3 4">
    <name type="scientific">Alcanivorax hongdengensis A-11-3</name>
    <dbReference type="NCBI Taxonomy" id="1177179"/>
    <lineage>
        <taxon>Bacteria</taxon>
        <taxon>Pseudomonadati</taxon>
        <taxon>Pseudomonadota</taxon>
        <taxon>Gammaproteobacteria</taxon>
        <taxon>Oceanospirillales</taxon>
        <taxon>Alcanivoracaceae</taxon>
        <taxon>Alcanivorax</taxon>
    </lineage>
</organism>
<dbReference type="InterPro" id="IPR007139">
    <property type="entry name" value="DUF349"/>
</dbReference>
<feature type="coiled-coil region" evidence="1">
    <location>
        <begin position="589"/>
        <end position="647"/>
    </location>
</feature>
<dbReference type="OrthoDB" id="5523335at2"/>
<comment type="caution">
    <text evidence="3">The sequence shown here is derived from an EMBL/GenBank/DDBJ whole genome shotgun (WGS) entry which is preliminary data.</text>
</comment>
<sequence>MLGRFLKPRWQHTDAGVRLKAVESMVAANDAALLAQLARGDASELVRAAATGRLTDFALLDEVHQRDEAPSVRQAASLRIMALLAGTVADAPPLDTRIRLIRLTGNDEALAQIASHSPDAACRDAAVSQLKDQDQLFHLAIHGAEETLRVNAAQRLASLPLLKRLAREGRDKRVVRLARDQAKALQQQQQEEQAHTARVIHLADTLEQHARRRTDALYGARLEQLEQQWQQYQRHATPELAERVQQALRQCQHQLEQQQYEAEQQALAATAIAEREAASQGLYQLLNNATAQTWEQQLGELRAALATQQRRWQSADQQAPAADNERQAFENLTRAFQTMIDLASRAMEQYEDPQALAELAAQWPREYPRPAVLQPPQAEPVPAEPASRTQPREHNPHRGLIVALKRELRQGNLRHANRLWHKAEALVEEGSAPALARELDKLQARRRELQDWHAFAAEPKKVELCEQMEALRDSAMDAPQLASAIQALHDEWRELMSSDQDQDQALWERFKAASDIAYQPCREHFSAQDQVKADNLKKRRTLCEQLASFLAQQDWEKVDWQALWQIRQQAPRDWKALQPVRFTDNRDVKKQFSALLAQMDEKLDAAIDEASQTRQAVIEQAVALEQLDDAREAARQAQQLQQQWRQTPWLPPARHRSLQKQFRKVMDRIFSARDRQFEEHRQQQQARQDHIQQALDQLEALLDAPGDTRDAGALEAARQAVQEQARGDMPKPQFRRYQALQRRYEEHLNQQQQRRRGEKLHEQLAALPRADQANDSGYQLAVALEVLAGLPSPEAEQSRRMAWQLEQLPAAMKRQSAAPMEEAAAVIAASADACLCEATFQRTRRALEALVRQ</sequence>
<dbReference type="eggNOG" id="COG1196">
    <property type="taxonomic scope" value="Bacteria"/>
</dbReference>
<proteinExistence type="predicted"/>